<comment type="caution">
    <text evidence="4">The sequence shown here is derived from an EMBL/GenBank/DDBJ whole genome shotgun (WGS) entry which is preliminary data.</text>
</comment>
<evidence type="ECO:0000256" key="1">
    <source>
        <dbReference type="ARBA" id="ARBA00023125"/>
    </source>
</evidence>
<dbReference type="InterPro" id="IPR001647">
    <property type="entry name" value="HTH_TetR"/>
</dbReference>
<accession>A0A1F2UWL4</accession>
<dbReference type="InterPro" id="IPR009057">
    <property type="entry name" value="Homeodomain-like_sf"/>
</dbReference>
<keyword evidence="1 2" id="KW-0238">DNA-binding</keyword>
<feature type="DNA-binding region" description="H-T-H motif" evidence="2">
    <location>
        <begin position="34"/>
        <end position="53"/>
    </location>
</feature>
<feature type="domain" description="HTH tetR-type" evidence="3">
    <location>
        <begin position="11"/>
        <end position="71"/>
    </location>
</feature>
<evidence type="ECO:0000313" key="4">
    <source>
        <dbReference type="EMBL" id="OFW35505.1"/>
    </source>
</evidence>
<evidence type="ECO:0000256" key="2">
    <source>
        <dbReference type="PROSITE-ProRule" id="PRU00335"/>
    </source>
</evidence>
<reference evidence="4 5" key="1">
    <citation type="journal article" date="2016" name="Nat. Commun.">
        <title>Thousands of microbial genomes shed light on interconnected biogeochemical processes in an aquifer system.</title>
        <authorList>
            <person name="Anantharaman K."/>
            <person name="Brown C.T."/>
            <person name="Hug L.A."/>
            <person name="Sharon I."/>
            <person name="Castelle C.J."/>
            <person name="Probst A.J."/>
            <person name="Thomas B.C."/>
            <person name="Singh A."/>
            <person name="Wilkins M.J."/>
            <person name="Karaoz U."/>
            <person name="Brodie E.L."/>
            <person name="Williams K.H."/>
            <person name="Hubbard S.S."/>
            <person name="Banfield J.F."/>
        </authorList>
    </citation>
    <scope>NUCLEOTIDE SEQUENCE [LARGE SCALE GENOMIC DNA]</scope>
</reference>
<dbReference type="PRINTS" id="PR00455">
    <property type="entry name" value="HTHTETR"/>
</dbReference>
<dbReference type="Pfam" id="PF14278">
    <property type="entry name" value="TetR_C_8"/>
    <property type="match status" value="1"/>
</dbReference>
<dbReference type="PANTHER" id="PTHR43479">
    <property type="entry name" value="ACREF/ENVCD OPERON REPRESSOR-RELATED"/>
    <property type="match status" value="1"/>
</dbReference>
<gene>
    <name evidence="4" type="ORF">A2074_07150</name>
</gene>
<dbReference type="EMBL" id="MELI01000015">
    <property type="protein sequence ID" value="OFW35505.1"/>
    <property type="molecule type" value="Genomic_DNA"/>
</dbReference>
<dbReference type="AlphaFoldDB" id="A0A1F2UWL4"/>
<organism evidence="4 5">
    <name type="scientific">Candidatus Aquicultor primus</name>
    <dbReference type="NCBI Taxonomy" id="1797195"/>
    <lineage>
        <taxon>Bacteria</taxon>
        <taxon>Bacillati</taxon>
        <taxon>Actinomycetota</taxon>
        <taxon>Candidatus Aquicultoria</taxon>
        <taxon>Candidatus Aquicultorales</taxon>
        <taxon>Candidatus Aquicultoraceae</taxon>
        <taxon>Candidatus Aquicultor</taxon>
    </lineage>
</organism>
<sequence>MNEQREDRRLRRTRNLLTGALIDLMVEKRYDSITVQQIIDRAGVGRSTFYAHYRDKDDLLLSGFEAAVDGFDAHGDDDGTVDSQIIPALEFFKHVQENRHLFNALTRGRVIDLVFEKGQDYWSKRFENYLKGLLPQGREPEVPLPVLANYAAGTFITLLKWWLNNDMLYSPQRMDEMFRQLVTPSIKAALGN</sequence>
<dbReference type="GO" id="GO:0003677">
    <property type="term" value="F:DNA binding"/>
    <property type="evidence" value="ECO:0007669"/>
    <property type="project" value="UniProtKB-UniRule"/>
</dbReference>
<protein>
    <recommendedName>
        <fullName evidence="3">HTH tetR-type domain-containing protein</fullName>
    </recommendedName>
</protein>
<dbReference type="SUPFAM" id="SSF46689">
    <property type="entry name" value="Homeodomain-like"/>
    <property type="match status" value="1"/>
</dbReference>
<dbReference type="InterPro" id="IPR050624">
    <property type="entry name" value="HTH-type_Tx_Regulator"/>
</dbReference>
<dbReference type="InterPro" id="IPR039532">
    <property type="entry name" value="TetR_C_Firmicutes"/>
</dbReference>
<dbReference type="PANTHER" id="PTHR43479:SF7">
    <property type="entry name" value="TETR-FAMILY TRANSCRIPTIONAL REGULATOR"/>
    <property type="match status" value="1"/>
</dbReference>
<dbReference type="PROSITE" id="PS50977">
    <property type="entry name" value="HTH_TETR_2"/>
    <property type="match status" value="1"/>
</dbReference>
<name>A0A1F2UWL4_9ACTN</name>
<proteinExistence type="predicted"/>
<dbReference type="Pfam" id="PF00440">
    <property type="entry name" value="TetR_N"/>
    <property type="match status" value="1"/>
</dbReference>
<evidence type="ECO:0000313" key="5">
    <source>
        <dbReference type="Proteomes" id="UP000178086"/>
    </source>
</evidence>
<evidence type="ECO:0000259" key="3">
    <source>
        <dbReference type="PROSITE" id="PS50977"/>
    </source>
</evidence>
<dbReference type="Proteomes" id="UP000178086">
    <property type="component" value="Unassembled WGS sequence"/>
</dbReference>
<dbReference type="Gene3D" id="1.10.357.10">
    <property type="entry name" value="Tetracycline Repressor, domain 2"/>
    <property type="match status" value="1"/>
</dbReference>